<dbReference type="Gene3D" id="3.40.50.300">
    <property type="entry name" value="P-loop containing nucleotide triphosphate hydrolases"/>
    <property type="match status" value="2"/>
</dbReference>
<reference evidence="4" key="2">
    <citation type="submission" date="2024-06" db="EMBL/GenBank/DDBJ databases">
        <authorList>
            <person name="Campbell A.G."/>
        </authorList>
    </citation>
    <scope>NUCLEOTIDE SEQUENCE</scope>
    <source>
        <strain evidence="4">EM17</strain>
    </source>
</reference>
<evidence type="ECO:0000256" key="1">
    <source>
        <dbReference type="SAM" id="Coils"/>
    </source>
</evidence>
<dbReference type="PANTHER" id="PTHR32182:SF0">
    <property type="entry name" value="DNA REPLICATION AND REPAIR PROTEIN RECF"/>
    <property type="match status" value="1"/>
</dbReference>
<keyword evidence="1" id="KW-0175">Coiled coil</keyword>
<name>A0AAJ1TYD8_9HYPH</name>
<feature type="coiled-coil region" evidence="1">
    <location>
        <begin position="674"/>
        <end position="701"/>
    </location>
</feature>
<dbReference type="GO" id="GO:0005524">
    <property type="term" value="F:ATP binding"/>
    <property type="evidence" value="ECO:0007669"/>
    <property type="project" value="UniProtKB-KW"/>
</dbReference>
<keyword evidence="6" id="KW-1185">Reference proteome</keyword>
<dbReference type="SUPFAM" id="SSF52540">
    <property type="entry name" value="P-loop containing nucleoside triphosphate hydrolases"/>
    <property type="match status" value="1"/>
</dbReference>
<dbReference type="GO" id="GO:0000731">
    <property type="term" value="P:DNA synthesis involved in DNA repair"/>
    <property type="evidence" value="ECO:0007669"/>
    <property type="project" value="TreeGrafter"/>
</dbReference>
<dbReference type="Proteomes" id="UP001223420">
    <property type="component" value="Unassembled WGS sequence"/>
</dbReference>
<proteinExistence type="predicted"/>
<dbReference type="RefSeq" id="WP_230367456.1">
    <property type="nucleotide sequence ID" value="NZ_JAJALK010000012.1"/>
</dbReference>
<gene>
    <name evidence="4" type="ORF">ABS770_16595</name>
    <name evidence="3" type="ORF">QO001_004911</name>
</gene>
<evidence type="ECO:0000313" key="3">
    <source>
        <dbReference type="EMBL" id="MDQ0545963.1"/>
    </source>
</evidence>
<evidence type="ECO:0000313" key="6">
    <source>
        <dbReference type="Proteomes" id="UP001432995"/>
    </source>
</evidence>
<reference evidence="3" key="1">
    <citation type="submission" date="2023-07" db="EMBL/GenBank/DDBJ databases">
        <title>Genomic Encyclopedia of Type Strains, Phase IV (KMG-IV): sequencing the most valuable type-strain genomes for metagenomic binning, comparative biology and taxonomic classification.</title>
        <authorList>
            <person name="Goeker M."/>
        </authorList>
    </citation>
    <scope>NUCLEOTIDE SEQUENCE</scope>
    <source>
        <strain evidence="3">DSM 19569</strain>
    </source>
</reference>
<comment type="caution">
    <text evidence="3">The sequence shown here is derived from an EMBL/GenBank/DDBJ whole genome shotgun (WGS) entry which is preliminary data.</text>
</comment>
<dbReference type="EMBL" id="JAUSWL010000011">
    <property type="protein sequence ID" value="MDQ0545963.1"/>
    <property type="molecule type" value="Genomic_DNA"/>
</dbReference>
<feature type="compositionally biased region" description="Basic and acidic residues" evidence="2">
    <location>
        <begin position="445"/>
        <end position="459"/>
    </location>
</feature>
<feature type="coiled-coil region" evidence="1">
    <location>
        <begin position="871"/>
        <end position="914"/>
    </location>
</feature>
<dbReference type="AlphaFoldDB" id="A0AAJ1TYD8"/>
<dbReference type="GO" id="GO:0006302">
    <property type="term" value="P:double-strand break repair"/>
    <property type="evidence" value="ECO:0007669"/>
    <property type="project" value="TreeGrafter"/>
</dbReference>
<dbReference type="Proteomes" id="UP001432995">
    <property type="component" value="Unassembled WGS sequence"/>
</dbReference>
<evidence type="ECO:0000313" key="5">
    <source>
        <dbReference type="Proteomes" id="UP001223420"/>
    </source>
</evidence>
<dbReference type="InterPro" id="IPR027417">
    <property type="entry name" value="P-loop_NTPase"/>
</dbReference>
<accession>A0AAJ1TYD8</accession>
<evidence type="ECO:0000256" key="2">
    <source>
        <dbReference type="SAM" id="MobiDB-lite"/>
    </source>
</evidence>
<dbReference type="Pfam" id="PF13558">
    <property type="entry name" value="SbcC_Walker_B"/>
    <property type="match status" value="1"/>
</dbReference>
<keyword evidence="3" id="KW-0067">ATP-binding</keyword>
<feature type="region of interest" description="Disordered" evidence="2">
    <location>
        <begin position="445"/>
        <end position="470"/>
    </location>
</feature>
<dbReference type="Pfam" id="PF13555">
    <property type="entry name" value="AAA_29"/>
    <property type="match status" value="1"/>
</dbReference>
<dbReference type="EMBL" id="JBELQD010000018">
    <property type="protein sequence ID" value="MER2289888.1"/>
    <property type="molecule type" value="Genomic_DNA"/>
</dbReference>
<keyword evidence="3" id="KW-0547">Nucleotide-binding</keyword>
<evidence type="ECO:0000313" key="4">
    <source>
        <dbReference type="EMBL" id="MER2289888.1"/>
    </source>
</evidence>
<sequence length="1145" mass="124356">MYVLTDIAISNWYLIRREQIRLRGAAALVGPTGAGKSTIFDAVGTVLAGNNASRLALNASASGRSARTVRDYCLGWISDPAEGGRPTRESCETVLALVFENPASGRTVTVGLALAARAVEPRETVLSRFIAVGHRFEIADYARTAPGGSYTAPWSEIAADLRARAASFTEYRTSGERFTADILATLREGAPSPEPRHFLRSFANAVAFKPIFDTSAFVRAFVLDPEPLDVERVRLSIANWRRLLETIGELESRLARLRRLRDRYDAWSEAVLAAAAHEFRAACAELRRRSLDLTAVRLRLREGADTLRIARERVAASRGHVREIDGEIAEKKALLAGSAAEGRLAASTLGLSMLERDRKELVARVSDLVGLVGQMGKLQPVAPILRQACPPAARLAESCARAGLRRESSPEEILRPDGPLAELIDGLARLPEFDEALERAAEDAALKARAQESEAERTAPRTGGGSAARLSSDTVAFRGELERRGIEALPICELAEIVDPTWGPALEGLLGRAREALVVSPDRLSEALGVLQSGRDRFHRCILVKTTDTAKQRSRRYDDGPLTVIETSDPHAEAFLGVRLGGYDLARDDAELARLSRAVAPSGRTTAGMAYSVTRNVDLLMTRGHRGPTVDSRRAHEAAVAEARRLRGEAAVLREAARTAAAVRARIARGLDDIDALRGELDGLEGRRRTLQTEREGIEKRDTAGLTAEIAALTTERVGYLRELSEELEPKLDRLLADEAALRARLGPVREAARAALAARRSALRQVMGGDAARVRLARSEPFSVGVIAEARGALAGLDAKAAGTRAATERGLAREAAEAARSHGRIAERELTEACSAWRVENPLNAGDAPAIDGYAWVRREYEAVEGHELRRYRAQAERAEVEMRRLMTEDLLTRLADRFERVHARLAALNERLSARSFTGQTYAFEAAVDRRYAAVHALATETARSPEAAQALLAGETEGPMAAALEEITALIAGQEDAARLADYRNYFVYEIGMKDAAGNRTTMSARALRGSGGEAQAPFYVAIAASLASAYYPGDRPGDENPGLGLCLLDEAFSKLDVRNSQALVDLYRAWGLQLLIAAPEDKRTTLTEVMDTIVTVYKSPDLTSVRIEAEHPLEAARRALHAINPEQVGIEGFRRSDAAE</sequence>
<protein>
    <submittedName>
        <fullName evidence="3">Energy-coupling factor transporter ATP-binding protein EcfA2</fullName>
    </submittedName>
    <submittedName>
        <fullName evidence="4">SbcC/MukB-like Walker B domain-containing protein</fullName>
    </submittedName>
</protein>
<dbReference type="PANTHER" id="PTHR32182">
    <property type="entry name" value="DNA REPLICATION AND REPAIR PROTEIN RECF"/>
    <property type="match status" value="1"/>
</dbReference>
<organism evidence="3 5">
    <name type="scientific">Methylobacterium brachiatum</name>
    <dbReference type="NCBI Taxonomy" id="269660"/>
    <lineage>
        <taxon>Bacteria</taxon>
        <taxon>Pseudomonadati</taxon>
        <taxon>Pseudomonadota</taxon>
        <taxon>Alphaproteobacteria</taxon>
        <taxon>Hyphomicrobiales</taxon>
        <taxon>Methylobacteriaceae</taxon>
        <taxon>Methylobacterium</taxon>
    </lineage>
</organism>